<organism evidence="1 2">
    <name type="scientific">Streptomyces vinaceus</name>
    <dbReference type="NCBI Taxonomy" id="1960"/>
    <lineage>
        <taxon>Bacteria</taxon>
        <taxon>Bacillati</taxon>
        <taxon>Actinomycetota</taxon>
        <taxon>Actinomycetes</taxon>
        <taxon>Kitasatosporales</taxon>
        <taxon>Streptomycetaceae</taxon>
        <taxon>Streptomyces</taxon>
    </lineage>
</organism>
<gene>
    <name evidence="1" type="ORF">CP980_20935</name>
</gene>
<name>A0A5J6JHD1_STRVI</name>
<evidence type="ECO:0000313" key="2">
    <source>
        <dbReference type="Proteomes" id="UP000325563"/>
    </source>
</evidence>
<dbReference type="KEGG" id="svn:CP980_20935"/>
<dbReference type="AlphaFoldDB" id="A0A5J6JHD1"/>
<dbReference type="EMBL" id="CP023692">
    <property type="protein sequence ID" value="QEV49975.1"/>
    <property type="molecule type" value="Genomic_DNA"/>
</dbReference>
<sequence>MIIRLDAGDRAQLADLADASGRAPEDVAREAVQRYLRDERARVGAEAARLAQRHDALLKRLGQ</sequence>
<evidence type="ECO:0008006" key="3">
    <source>
        <dbReference type="Google" id="ProtNLM"/>
    </source>
</evidence>
<keyword evidence="2" id="KW-1185">Reference proteome</keyword>
<reference evidence="1 2" key="1">
    <citation type="submission" date="2017-09" db="EMBL/GenBank/DDBJ databases">
        <authorList>
            <person name="Lee N."/>
            <person name="Cho B.-K."/>
        </authorList>
    </citation>
    <scope>NUCLEOTIDE SEQUENCE [LARGE SCALE GENOMIC DNA]</scope>
    <source>
        <strain evidence="1 2">ATCC 27476</strain>
    </source>
</reference>
<protein>
    <recommendedName>
        <fullName evidence="3">Ribbon-helix-helix protein, CopG family</fullName>
    </recommendedName>
</protein>
<dbReference type="Proteomes" id="UP000325563">
    <property type="component" value="Chromosome"/>
</dbReference>
<accession>A0A5J6JHD1</accession>
<evidence type="ECO:0000313" key="1">
    <source>
        <dbReference type="EMBL" id="QEV49975.1"/>
    </source>
</evidence>
<proteinExistence type="predicted"/>